<sequence length="65" mass="7025">MELLQGSSYPEGGLPRVFGDTDRSKYGYYGDGASNTSQTSTAGYTQAYQSAVNSYAEGTCTWLQH</sequence>
<gene>
    <name evidence="2" type="ORF">DPMN_127533</name>
</gene>
<keyword evidence="3" id="KW-1185">Reference proteome</keyword>
<reference evidence="2" key="2">
    <citation type="submission" date="2020-11" db="EMBL/GenBank/DDBJ databases">
        <authorList>
            <person name="McCartney M.A."/>
            <person name="Auch B."/>
            <person name="Kono T."/>
            <person name="Mallez S."/>
            <person name="Becker A."/>
            <person name="Gohl D.M."/>
            <person name="Silverstein K.A.T."/>
            <person name="Koren S."/>
            <person name="Bechman K.B."/>
            <person name="Herman A."/>
            <person name="Abrahante J.E."/>
            <person name="Garbe J."/>
        </authorList>
    </citation>
    <scope>NUCLEOTIDE SEQUENCE</scope>
    <source>
        <strain evidence="2">Duluth1</strain>
        <tissue evidence="2">Whole animal</tissue>
    </source>
</reference>
<evidence type="ECO:0000313" key="2">
    <source>
        <dbReference type="EMBL" id="KAH3825652.1"/>
    </source>
</evidence>
<dbReference type="AlphaFoldDB" id="A0A9D4JYW3"/>
<accession>A0A9D4JYW3</accession>
<comment type="caution">
    <text evidence="2">The sequence shown here is derived from an EMBL/GenBank/DDBJ whole genome shotgun (WGS) entry which is preliminary data.</text>
</comment>
<proteinExistence type="predicted"/>
<organism evidence="2 3">
    <name type="scientific">Dreissena polymorpha</name>
    <name type="common">Zebra mussel</name>
    <name type="synonym">Mytilus polymorpha</name>
    <dbReference type="NCBI Taxonomy" id="45954"/>
    <lineage>
        <taxon>Eukaryota</taxon>
        <taxon>Metazoa</taxon>
        <taxon>Spiralia</taxon>
        <taxon>Lophotrochozoa</taxon>
        <taxon>Mollusca</taxon>
        <taxon>Bivalvia</taxon>
        <taxon>Autobranchia</taxon>
        <taxon>Heteroconchia</taxon>
        <taxon>Euheterodonta</taxon>
        <taxon>Imparidentia</taxon>
        <taxon>Neoheterodontei</taxon>
        <taxon>Myida</taxon>
        <taxon>Dreissenoidea</taxon>
        <taxon>Dreissenidae</taxon>
        <taxon>Dreissena</taxon>
    </lineage>
</organism>
<reference evidence="2" key="1">
    <citation type="journal article" date="2019" name="bioRxiv">
        <title>The Genome of the Zebra Mussel, Dreissena polymorpha: A Resource for Invasive Species Research.</title>
        <authorList>
            <person name="McCartney M.A."/>
            <person name="Auch B."/>
            <person name="Kono T."/>
            <person name="Mallez S."/>
            <person name="Zhang Y."/>
            <person name="Obille A."/>
            <person name="Becker A."/>
            <person name="Abrahante J.E."/>
            <person name="Garbe J."/>
            <person name="Badalamenti J.P."/>
            <person name="Herman A."/>
            <person name="Mangelson H."/>
            <person name="Liachko I."/>
            <person name="Sullivan S."/>
            <person name="Sone E.D."/>
            <person name="Koren S."/>
            <person name="Silverstein K.A.T."/>
            <person name="Beckman K.B."/>
            <person name="Gohl D.M."/>
        </authorList>
    </citation>
    <scope>NUCLEOTIDE SEQUENCE</scope>
    <source>
        <strain evidence="2">Duluth1</strain>
        <tissue evidence="2">Whole animal</tissue>
    </source>
</reference>
<dbReference type="EMBL" id="JAIWYP010000005">
    <property type="protein sequence ID" value="KAH3825652.1"/>
    <property type="molecule type" value="Genomic_DNA"/>
</dbReference>
<evidence type="ECO:0000313" key="3">
    <source>
        <dbReference type="Proteomes" id="UP000828390"/>
    </source>
</evidence>
<evidence type="ECO:0000256" key="1">
    <source>
        <dbReference type="SAM" id="MobiDB-lite"/>
    </source>
</evidence>
<protein>
    <submittedName>
        <fullName evidence="2">Uncharacterized protein</fullName>
    </submittedName>
</protein>
<dbReference type="Proteomes" id="UP000828390">
    <property type="component" value="Unassembled WGS sequence"/>
</dbReference>
<feature type="region of interest" description="Disordered" evidence="1">
    <location>
        <begin position="1"/>
        <end position="20"/>
    </location>
</feature>
<name>A0A9D4JYW3_DREPO</name>